<gene>
    <name evidence="2" type="ORF">HYR64_00270</name>
</gene>
<dbReference type="InterPro" id="IPR012340">
    <property type="entry name" value="NA-bd_OB-fold"/>
</dbReference>
<feature type="non-terminal residue" evidence="2">
    <location>
        <position position="40"/>
    </location>
</feature>
<dbReference type="Pfam" id="PF11967">
    <property type="entry name" value="RecO_N"/>
    <property type="match status" value="1"/>
</dbReference>
<dbReference type="InterPro" id="IPR022572">
    <property type="entry name" value="DNA_rep/recomb_RecO_N"/>
</dbReference>
<name>A0A931LQD0_FIMGI</name>
<protein>
    <submittedName>
        <fullName evidence="2">Recombination protein O N-terminal domain-containing protein</fullName>
    </submittedName>
</protein>
<accession>A0A931LQD0</accession>
<reference evidence="2" key="1">
    <citation type="submission" date="2020-07" db="EMBL/GenBank/DDBJ databases">
        <title>Huge and variable diversity of episymbiotic CPR bacteria and DPANN archaea in groundwater ecosystems.</title>
        <authorList>
            <person name="He C.Y."/>
            <person name="Keren R."/>
            <person name="Whittaker M."/>
            <person name="Farag I.F."/>
            <person name="Doudna J."/>
            <person name="Cate J.H.D."/>
            <person name="Banfield J.F."/>
        </authorList>
    </citation>
    <scope>NUCLEOTIDE SEQUENCE</scope>
    <source>
        <strain evidence="2">NC_groundwater_17_Pr7_B-0.1um_64_12</strain>
    </source>
</reference>
<dbReference type="AlphaFoldDB" id="A0A931LQD0"/>
<comment type="caution">
    <text evidence="2">The sequence shown here is derived from an EMBL/GenBank/DDBJ whole genome shotgun (WGS) entry which is preliminary data.</text>
</comment>
<dbReference type="EMBL" id="JACOSL010000002">
    <property type="protein sequence ID" value="MBI1755525.1"/>
    <property type="molecule type" value="Genomic_DNA"/>
</dbReference>
<dbReference type="Gene3D" id="2.40.50.140">
    <property type="entry name" value="Nucleic acid-binding proteins"/>
    <property type="match status" value="1"/>
</dbReference>
<proteinExistence type="predicted"/>
<organism evidence="2 3">
    <name type="scientific">Fimbriimonas ginsengisoli</name>
    <dbReference type="NCBI Taxonomy" id="1005039"/>
    <lineage>
        <taxon>Bacteria</taxon>
        <taxon>Bacillati</taxon>
        <taxon>Armatimonadota</taxon>
        <taxon>Fimbriimonadia</taxon>
        <taxon>Fimbriimonadales</taxon>
        <taxon>Fimbriimonadaceae</taxon>
        <taxon>Fimbriimonas</taxon>
    </lineage>
</organism>
<dbReference type="SUPFAM" id="SSF50249">
    <property type="entry name" value="Nucleic acid-binding proteins"/>
    <property type="match status" value="1"/>
</dbReference>
<evidence type="ECO:0000259" key="1">
    <source>
        <dbReference type="Pfam" id="PF11967"/>
    </source>
</evidence>
<sequence length="40" mass="4473">MSERTVTAIVLRRRDSGESDRRLILFTPEEGKIEAIAKGA</sequence>
<dbReference type="Proteomes" id="UP000727962">
    <property type="component" value="Unassembled WGS sequence"/>
</dbReference>
<evidence type="ECO:0000313" key="2">
    <source>
        <dbReference type="EMBL" id="MBI1755525.1"/>
    </source>
</evidence>
<evidence type="ECO:0000313" key="3">
    <source>
        <dbReference type="Proteomes" id="UP000727962"/>
    </source>
</evidence>
<feature type="domain" description="DNA replication/recombination mediator RecO N-terminal" evidence="1">
    <location>
        <begin position="1"/>
        <end position="40"/>
    </location>
</feature>